<proteinExistence type="inferred from homology"/>
<evidence type="ECO:0000256" key="7">
    <source>
        <dbReference type="SAM" id="Phobius"/>
    </source>
</evidence>
<dbReference type="EMBL" id="JACKVK010000010">
    <property type="protein sequence ID" value="MCV7422725.1"/>
    <property type="molecule type" value="Genomic_DNA"/>
</dbReference>
<keyword evidence="3" id="KW-1003">Cell membrane</keyword>
<keyword evidence="5 7" id="KW-1133">Transmembrane helix</keyword>
<dbReference type="InterPro" id="IPR004869">
    <property type="entry name" value="MMPL_dom"/>
</dbReference>
<reference evidence="9" key="2">
    <citation type="journal article" date="2022" name="BMC Genomics">
        <title>Comparative genome analysis of mycobacteria focusing on tRNA and non-coding RNA.</title>
        <authorList>
            <person name="Behra P.R.K."/>
            <person name="Pettersson B.M.F."/>
            <person name="Ramesh M."/>
            <person name="Das S."/>
            <person name="Dasgupta S."/>
            <person name="Kirsebom L.A."/>
        </authorList>
    </citation>
    <scope>NUCLEOTIDE SEQUENCE</scope>
    <source>
        <strain evidence="9">DSM 44838</strain>
    </source>
</reference>
<evidence type="ECO:0000256" key="4">
    <source>
        <dbReference type="ARBA" id="ARBA00022692"/>
    </source>
</evidence>
<organism evidence="9 10">
    <name type="scientific">Mycobacterium yunnanensis</name>
    <dbReference type="NCBI Taxonomy" id="368477"/>
    <lineage>
        <taxon>Bacteria</taxon>
        <taxon>Bacillati</taxon>
        <taxon>Actinomycetota</taxon>
        <taxon>Actinomycetes</taxon>
        <taxon>Mycobacteriales</taxon>
        <taxon>Mycobacteriaceae</taxon>
        <taxon>Mycobacterium</taxon>
    </lineage>
</organism>
<gene>
    <name evidence="9" type="ORF">H7K45_19440</name>
</gene>
<feature type="domain" description="SSD" evidence="8">
    <location>
        <begin position="532"/>
        <end position="660"/>
    </location>
</feature>
<feature type="transmembrane region" description="Helical" evidence="7">
    <location>
        <begin position="637"/>
        <end position="659"/>
    </location>
</feature>
<keyword evidence="6 7" id="KW-0472">Membrane</keyword>
<evidence type="ECO:0000313" key="10">
    <source>
        <dbReference type="Proteomes" id="UP001141629"/>
    </source>
</evidence>
<feature type="transmembrane region" description="Helical" evidence="7">
    <location>
        <begin position="189"/>
        <end position="214"/>
    </location>
</feature>
<dbReference type="Gene3D" id="1.20.1640.10">
    <property type="entry name" value="Multidrug efflux transporter AcrB transmembrane domain"/>
    <property type="match status" value="2"/>
</dbReference>
<dbReference type="InterPro" id="IPR000731">
    <property type="entry name" value="SSD"/>
</dbReference>
<accession>A0A9X2Z2U9</accession>
<dbReference type="PROSITE" id="PS50156">
    <property type="entry name" value="SSD"/>
    <property type="match status" value="2"/>
</dbReference>
<dbReference type="RefSeq" id="WP_263997650.1">
    <property type="nucleotide sequence ID" value="NZ_JACKVK010000010.1"/>
</dbReference>
<evidence type="ECO:0000259" key="8">
    <source>
        <dbReference type="PROSITE" id="PS50156"/>
    </source>
</evidence>
<evidence type="ECO:0000256" key="1">
    <source>
        <dbReference type="ARBA" id="ARBA00004651"/>
    </source>
</evidence>
<evidence type="ECO:0000256" key="6">
    <source>
        <dbReference type="ARBA" id="ARBA00023136"/>
    </source>
</evidence>
<keyword evidence="10" id="KW-1185">Reference proteome</keyword>
<dbReference type="PANTHER" id="PTHR33406">
    <property type="entry name" value="MEMBRANE PROTEIN MJ1562-RELATED"/>
    <property type="match status" value="1"/>
</dbReference>
<comment type="similarity">
    <text evidence="2">Belongs to the resistance-nodulation-cell division (RND) (TC 2.A.6) family. MmpL subfamily.</text>
</comment>
<keyword evidence="4 7" id="KW-0812">Transmembrane</keyword>
<evidence type="ECO:0000256" key="3">
    <source>
        <dbReference type="ARBA" id="ARBA00022475"/>
    </source>
</evidence>
<protein>
    <submittedName>
        <fullName evidence="9">MMPL family transporter</fullName>
    </submittedName>
</protein>
<feature type="transmembrane region" description="Helical" evidence="7">
    <location>
        <begin position="226"/>
        <end position="246"/>
    </location>
</feature>
<feature type="transmembrane region" description="Helical" evidence="7">
    <location>
        <begin position="563"/>
        <end position="583"/>
    </location>
</feature>
<dbReference type="GO" id="GO:0005886">
    <property type="term" value="C:plasma membrane"/>
    <property type="evidence" value="ECO:0007669"/>
    <property type="project" value="UniProtKB-SubCell"/>
</dbReference>
<reference evidence="9" key="1">
    <citation type="submission" date="2020-07" db="EMBL/GenBank/DDBJ databases">
        <authorList>
            <person name="Pettersson B.M.F."/>
            <person name="Behra P.R.K."/>
            <person name="Ramesh M."/>
            <person name="Das S."/>
            <person name="Dasgupta S."/>
            <person name="Kirsebom L.A."/>
        </authorList>
    </citation>
    <scope>NUCLEOTIDE SEQUENCE</scope>
    <source>
        <strain evidence="9">DSM 44838</strain>
    </source>
</reference>
<comment type="subcellular location">
    <subcellularLocation>
        <location evidence="1">Cell membrane</location>
        <topology evidence="1">Multi-pass membrane protein</topology>
    </subcellularLocation>
</comment>
<dbReference type="SUPFAM" id="SSF82866">
    <property type="entry name" value="Multidrug efflux transporter AcrB transmembrane domain"/>
    <property type="match status" value="2"/>
</dbReference>
<feature type="transmembrane region" description="Helical" evidence="7">
    <location>
        <begin position="296"/>
        <end position="328"/>
    </location>
</feature>
<sequence>MSGRRSWIAASVIAVVAGLLLALAGSNDGSTKSPVPVPASAESARAAVPAKAFPAGNEAPVLLVVSRTDGAALSPADLTAAQDARQRVLARAGAQGGAPLTTSEDGVVAVAPVAIASDLTGFDLADTVTGLRTAADDGAPGGLQLQITGGPAFGADIADSFSGANVTLLAVTAAVVALLLILTYRSPILWLVPLTVIALADQTAAALGGVVAGASGLTSDGSTTGITSVLVFGAGTNYALLLISRYREELTTTRNHRDALRVALRHAGPAILASNATVVLALLTLLLAVVPSTRSLGAQAACGLVVAAVFVLGVLPPLLAVFGAKLFWPFIPRHSDHRREEPRTGAWYRVATWVSDHAGRVTVGTVALLAVLGTGVLSTPVGLSQTEQFRVKAESVTAYDILAAHFPGGLSSPTSVIGRTDRAEELQRAIDATRGVVSAQNVGTSKSGLTQFSVVVDAPPASESAFDVVTHLREAVHAADAQALVGGADAQALDARAAAQRDQRVVIPAILVVVLLVLYVLLRAALAPLVLVAVTVLSALAALGLGGWLSVHALGFPALDATTPLFAILFLVALGVDYTIFLITRAREETHEYGTREGVVRAVSATGGVITSAGIVLAAVFAVLGVLPLIVLTQIGIIVGLGILLDTFLVRTVMIPALFTLVGPRIWWPAHVDPREG</sequence>
<evidence type="ECO:0000256" key="5">
    <source>
        <dbReference type="ARBA" id="ARBA00022989"/>
    </source>
</evidence>
<feature type="transmembrane region" description="Helical" evidence="7">
    <location>
        <begin position="603"/>
        <end position="630"/>
    </location>
</feature>
<name>A0A9X2Z2U9_9MYCO</name>
<dbReference type="Pfam" id="PF03176">
    <property type="entry name" value="MMPL"/>
    <property type="match status" value="2"/>
</dbReference>
<dbReference type="PANTHER" id="PTHR33406:SF6">
    <property type="entry name" value="MEMBRANE PROTEIN YDGH-RELATED"/>
    <property type="match status" value="1"/>
</dbReference>
<feature type="transmembrane region" description="Helical" evidence="7">
    <location>
        <begin position="505"/>
        <end position="522"/>
    </location>
</feature>
<evidence type="ECO:0000313" key="9">
    <source>
        <dbReference type="EMBL" id="MCV7422725.1"/>
    </source>
</evidence>
<dbReference type="InterPro" id="IPR050545">
    <property type="entry name" value="Mycobact_MmpL"/>
</dbReference>
<dbReference type="AlphaFoldDB" id="A0A9X2Z2U9"/>
<feature type="transmembrane region" description="Helical" evidence="7">
    <location>
        <begin position="528"/>
        <end position="551"/>
    </location>
</feature>
<feature type="transmembrane region" description="Helical" evidence="7">
    <location>
        <begin position="161"/>
        <end position="182"/>
    </location>
</feature>
<dbReference type="Proteomes" id="UP001141629">
    <property type="component" value="Unassembled WGS sequence"/>
</dbReference>
<evidence type="ECO:0000256" key="2">
    <source>
        <dbReference type="ARBA" id="ARBA00010157"/>
    </source>
</evidence>
<comment type="caution">
    <text evidence="9">The sequence shown here is derived from an EMBL/GenBank/DDBJ whole genome shotgun (WGS) entry which is preliminary data.</text>
</comment>
<feature type="transmembrane region" description="Helical" evidence="7">
    <location>
        <begin position="267"/>
        <end position="290"/>
    </location>
</feature>
<feature type="domain" description="SSD" evidence="8">
    <location>
        <begin position="216"/>
        <end position="321"/>
    </location>
</feature>